<evidence type="ECO:0000313" key="2">
    <source>
        <dbReference type="Proteomes" id="UP000035425"/>
    </source>
</evidence>
<comment type="caution">
    <text evidence="1">The sequence shown here is derived from an EMBL/GenBank/DDBJ whole genome shotgun (WGS) entry which is preliminary data.</text>
</comment>
<keyword evidence="2" id="KW-1185">Reference proteome</keyword>
<dbReference type="SUPFAM" id="SSF47240">
    <property type="entry name" value="Ferritin-like"/>
    <property type="match status" value="1"/>
</dbReference>
<proteinExistence type="predicted"/>
<dbReference type="InterPro" id="IPR012348">
    <property type="entry name" value="RNR-like"/>
</dbReference>
<dbReference type="Gene3D" id="1.10.620.20">
    <property type="entry name" value="Ribonucleotide Reductase, subunit A"/>
    <property type="match status" value="1"/>
</dbReference>
<reference evidence="1 2" key="1">
    <citation type="submission" date="2014-12" db="EMBL/GenBank/DDBJ databases">
        <title>Frankia sp. BMG5.1 draft genome.</title>
        <authorList>
            <person name="Gtari M."/>
            <person name="Ghodhbane-Gtari F."/>
            <person name="Nouioui I."/>
            <person name="Ktari A."/>
            <person name="Hezbri K."/>
            <person name="Mimouni W."/>
            <person name="Sbissi I."/>
            <person name="Ayari A."/>
            <person name="Yamanaka T."/>
            <person name="Normand P."/>
            <person name="Tisa L.S."/>
            <person name="Boudabous A."/>
        </authorList>
    </citation>
    <scope>NUCLEOTIDE SEQUENCE [LARGE SCALE GENOMIC DNA]</scope>
    <source>
        <strain evidence="1 2">BMG5.1</strain>
    </source>
</reference>
<protein>
    <submittedName>
        <fullName evidence="1">Ferritin</fullName>
    </submittedName>
</protein>
<dbReference type="InterPro" id="IPR009078">
    <property type="entry name" value="Ferritin-like_SF"/>
</dbReference>
<dbReference type="Proteomes" id="UP000035425">
    <property type="component" value="Unassembled WGS sequence"/>
</dbReference>
<dbReference type="CDD" id="cd00657">
    <property type="entry name" value="Ferritin_like"/>
    <property type="match status" value="1"/>
</dbReference>
<accession>A0ABR5F682</accession>
<sequence length="262" mass="29939">MHSYDVFRQYERHQWQLADLPFDEIDRDLVDPDYVTLAKSAVMGESNSIAAQHGFFNEFVDDYDFSAFVAIWGFQELQHHYAFRAWLEALDVHIDAAPVEAMREPYAPGTTPAATLATNIISELTVNHVYRAVSDWVAEPVLRTIMRDASRDEAAHAREFIYFARRRLAAHPRELPSVLETLYVYTSDTRIRHPVSVFKSELPELREYETIDTGFEFFLTKVGGAGELDRLQVKIRRAFGALTGLDLASNARIRRALAEALV</sequence>
<evidence type="ECO:0000313" key="1">
    <source>
        <dbReference type="EMBL" id="KLL12138.1"/>
    </source>
</evidence>
<dbReference type="RefSeq" id="WP_047222230.1">
    <property type="nucleotide sequence ID" value="NZ_JWIO01000007.1"/>
</dbReference>
<organism evidence="1 2">
    <name type="scientific">Protofrankia coriariae</name>
    <dbReference type="NCBI Taxonomy" id="1562887"/>
    <lineage>
        <taxon>Bacteria</taxon>
        <taxon>Bacillati</taxon>
        <taxon>Actinomycetota</taxon>
        <taxon>Actinomycetes</taxon>
        <taxon>Frankiales</taxon>
        <taxon>Frankiaceae</taxon>
        <taxon>Protofrankia</taxon>
    </lineage>
</organism>
<dbReference type="EMBL" id="JWIO01000007">
    <property type="protein sequence ID" value="KLL12138.1"/>
    <property type="molecule type" value="Genomic_DNA"/>
</dbReference>
<gene>
    <name evidence="1" type="ORF">FrCorBMG51_06725</name>
</gene>
<name>A0ABR5F682_9ACTN</name>